<keyword evidence="3" id="KW-1185">Reference proteome</keyword>
<dbReference type="InterPro" id="IPR036465">
    <property type="entry name" value="vWFA_dom_sf"/>
</dbReference>
<dbReference type="RefSeq" id="WP_379027354.1">
    <property type="nucleotide sequence ID" value="NZ_JBHUGY010000080.1"/>
</dbReference>
<dbReference type="EMBL" id="JBHUGY010000080">
    <property type="protein sequence ID" value="MFD2058894.1"/>
    <property type="molecule type" value="Genomic_DNA"/>
</dbReference>
<name>A0ABW4WQV8_9HYPH</name>
<evidence type="ECO:0000313" key="2">
    <source>
        <dbReference type="EMBL" id="MFD2058894.1"/>
    </source>
</evidence>
<dbReference type="SUPFAM" id="SSF53300">
    <property type="entry name" value="vWA-like"/>
    <property type="match status" value="1"/>
</dbReference>
<dbReference type="InterPro" id="IPR002035">
    <property type="entry name" value="VWF_A"/>
</dbReference>
<accession>A0ABW4WQV8</accession>
<evidence type="ECO:0000259" key="1">
    <source>
        <dbReference type="PROSITE" id="PS50234"/>
    </source>
</evidence>
<protein>
    <submittedName>
        <fullName evidence="2">DUF1194 domain-containing protein</fullName>
    </submittedName>
</protein>
<dbReference type="InterPro" id="IPR010607">
    <property type="entry name" value="DUF1194"/>
</dbReference>
<evidence type="ECO:0000313" key="3">
    <source>
        <dbReference type="Proteomes" id="UP001597349"/>
    </source>
</evidence>
<dbReference type="Pfam" id="PF06707">
    <property type="entry name" value="DUF1194"/>
    <property type="match status" value="1"/>
</dbReference>
<dbReference type="PROSITE" id="PS50234">
    <property type="entry name" value="VWFA"/>
    <property type="match status" value="1"/>
</dbReference>
<comment type="caution">
    <text evidence="2">The sequence shown here is derived from an EMBL/GenBank/DDBJ whole genome shotgun (WGS) entry which is preliminary data.</text>
</comment>
<dbReference type="Gene3D" id="3.40.50.410">
    <property type="entry name" value="von Willebrand factor, type A domain"/>
    <property type="match status" value="1"/>
</dbReference>
<feature type="domain" description="VWFA" evidence="1">
    <location>
        <begin position="46"/>
        <end position="246"/>
    </location>
</feature>
<gene>
    <name evidence="2" type="ORF">ACFSQT_39205</name>
</gene>
<organism evidence="2 3">
    <name type="scientific">Mesorhizobium calcicola</name>
    <dbReference type="NCBI Taxonomy" id="1300310"/>
    <lineage>
        <taxon>Bacteria</taxon>
        <taxon>Pseudomonadati</taxon>
        <taxon>Pseudomonadota</taxon>
        <taxon>Alphaproteobacteria</taxon>
        <taxon>Hyphomicrobiales</taxon>
        <taxon>Phyllobacteriaceae</taxon>
        <taxon>Mesorhizobium</taxon>
    </lineage>
</organism>
<dbReference type="Proteomes" id="UP001597349">
    <property type="component" value="Unassembled WGS sequence"/>
</dbReference>
<reference evidence="3" key="1">
    <citation type="journal article" date="2019" name="Int. J. Syst. Evol. Microbiol.">
        <title>The Global Catalogue of Microorganisms (GCM) 10K type strain sequencing project: providing services to taxonomists for standard genome sequencing and annotation.</title>
        <authorList>
            <consortium name="The Broad Institute Genomics Platform"/>
            <consortium name="The Broad Institute Genome Sequencing Center for Infectious Disease"/>
            <person name="Wu L."/>
            <person name="Ma J."/>
        </authorList>
    </citation>
    <scope>NUCLEOTIDE SEQUENCE [LARGE SCALE GENOMIC DNA]</scope>
    <source>
        <strain evidence="3">CGMCC 1.16226</strain>
    </source>
</reference>
<sequence>METLSFSVLTAGLLGILVIADQSIHDGSVSASEKLLREESMAVDVAIVLAADMSGSINQIEADLQRESYAAALESSSVLKIIKRGMHGKIAVTFVEWSSFGSLETRVDWTILADANDAATIADAIRKKSDRRYLGPHGSKTSISYAIDASVDAFEKLPVPTLRRVIDVSGDGTNNDGSSLADSRQRALQKAIVINGLPIGAEIENGETTEEYYERHVIGGPGSFVIPADSFADFQWAIRNKLIREVGSIPARCRYLSNLEQCLPKWNTVGKNLQEHNRNFRCDFRCDF</sequence>
<proteinExistence type="predicted"/>